<name>A0A2R6B7C6_9ARCH</name>
<dbReference type="SUPFAM" id="SSF75011">
    <property type="entry name" value="3-carboxy-cis,cis-mucoante lactonizing enzyme"/>
    <property type="match status" value="1"/>
</dbReference>
<protein>
    <submittedName>
        <fullName evidence="2">Selenium-binding protein</fullName>
    </submittedName>
</protein>
<gene>
    <name evidence="2" type="ORF">B9Q06_09435</name>
</gene>
<dbReference type="InterPro" id="IPR008826">
    <property type="entry name" value="Se-bd"/>
</dbReference>
<comment type="caution">
    <text evidence="2">The sequence shown here is derived from an EMBL/GenBank/DDBJ whole genome shotgun (WGS) entry which is preliminary data.</text>
</comment>
<dbReference type="PANTHER" id="PTHR23300:SF0">
    <property type="entry name" value="METHANETHIOL OXIDASE"/>
    <property type="match status" value="1"/>
</dbReference>
<evidence type="ECO:0000256" key="1">
    <source>
        <dbReference type="ARBA" id="ARBA00005606"/>
    </source>
</evidence>
<evidence type="ECO:0000313" key="3">
    <source>
        <dbReference type="Proteomes" id="UP000241284"/>
    </source>
</evidence>
<dbReference type="Pfam" id="PF05694">
    <property type="entry name" value="SBP56"/>
    <property type="match status" value="1"/>
</dbReference>
<dbReference type="PANTHER" id="PTHR23300">
    <property type="entry name" value="METHANETHIOL OXIDASE"/>
    <property type="match status" value="1"/>
</dbReference>
<sequence>MASFRFTVDPSFYPSARSATQAPKEGLAYVAGLYVGTGVNKPDFIATVDVDPGSPTYSKIISRLELPNTGDELHHFGWNACSSVLCPNGKPSLERRYLIVPGLRSSRIYVVDTKPDPRRPTLAKTIEADRVVGRAGYTRLHTVYCGPDAIYVSALGDAKGEGPGGIVVLDHYSLDVLGRWEVDRGDQYFAYDFWWNLPNEVMVTSEWGVPNTIEGGLKPEHLRDGYGNKLHFWDMRRRKHLSCITLGDDYRMALELRPFHDPTKLMGYANMVVSIRDLSSSIWLWFQEDGKWAAEKVLEIPAQPLESGLPEILKPFKAVPPLVTDIDLSLDDRFLYVSLWGIGEVRQYDVSDPFRPRLTGKVELGGIYHRMRHPSGAELTGGPQMLEVSRDGGRLYVTNSLYSSWDNQFYPEGIRGWMVKLDVGSGGGLSVDERFLVDFEDARAHQVRLQGGDASSDSYCFP</sequence>
<accession>A0A2R6B7C6</accession>
<evidence type="ECO:0000313" key="2">
    <source>
        <dbReference type="EMBL" id="PSN94378.1"/>
    </source>
</evidence>
<organism evidence="2 3">
    <name type="scientific">Candidatus Marsarchaeota G2 archaeon ECH_B_2</name>
    <dbReference type="NCBI Taxonomy" id="1978160"/>
    <lineage>
        <taxon>Archaea</taxon>
        <taxon>Candidatus Marsarchaeota</taxon>
        <taxon>Candidatus Marsarchaeota group 2</taxon>
    </lineage>
</organism>
<dbReference type="Proteomes" id="UP000241284">
    <property type="component" value="Unassembled WGS sequence"/>
</dbReference>
<dbReference type="EMBL" id="NEXH01000026">
    <property type="protein sequence ID" value="PSN94378.1"/>
    <property type="molecule type" value="Genomic_DNA"/>
</dbReference>
<comment type="similarity">
    <text evidence="1">Belongs to the selenium-binding protein family.</text>
</comment>
<reference evidence="2 3" key="1">
    <citation type="submission" date="2017-04" db="EMBL/GenBank/DDBJ databases">
        <title>Novel microbial lineages endemic to geothermal iron-oxide mats fill important gaps in the evolutionary history of Archaea.</title>
        <authorList>
            <person name="Jay Z.J."/>
            <person name="Beam J.P."/>
            <person name="Dlakic M."/>
            <person name="Rusch D.B."/>
            <person name="Kozubal M.A."/>
            <person name="Inskeep W.P."/>
        </authorList>
    </citation>
    <scope>NUCLEOTIDE SEQUENCE [LARGE SCALE GENOMIC DNA]</scope>
    <source>
        <strain evidence="2">ECH_B_2</strain>
    </source>
</reference>
<dbReference type="GO" id="GO:0008430">
    <property type="term" value="F:selenium binding"/>
    <property type="evidence" value="ECO:0007669"/>
    <property type="project" value="InterPro"/>
</dbReference>
<proteinExistence type="inferred from homology"/>
<dbReference type="AlphaFoldDB" id="A0A2R6B7C6"/>